<feature type="compositionally biased region" description="Low complexity" evidence="2">
    <location>
        <begin position="198"/>
        <end position="219"/>
    </location>
</feature>
<dbReference type="Proteomes" id="UP000736335">
    <property type="component" value="Unassembled WGS sequence"/>
</dbReference>
<name>A0A9P6HH12_9AGAM</name>
<feature type="compositionally biased region" description="Low complexity" evidence="2">
    <location>
        <begin position="147"/>
        <end position="160"/>
    </location>
</feature>
<dbReference type="GO" id="GO:0016020">
    <property type="term" value="C:membrane"/>
    <property type="evidence" value="ECO:0007669"/>
    <property type="project" value="UniProtKB-SubCell"/>
</dbReference>
<organism evidence="3 4">
    <name type="scientific">Thelephora terrestris</name>
    <dbReference type="NCBI Taxonomy" id="56493"/>
    <lineage>
        <taxon>Eukaryota</taxon>
        <taxon>Fungi</taxon>
        <taxon>Dikarya</taxon>
        <taxon>Basidiomycota</taxon>
        <taxon>Agaricomycotina</taxon>
        <taxon>Agaricomycetes</taxon>
        <taxon>Thelephorales</taxon>
        <taxon>Thelephoraceae</taxon>
        <taxon>Thelephora</taxon>
    </lineage>
</organism>
<reference evidence="3" key="2">
    <citation type="submission" date="2020-11" db="EMBL/GenBank/DDBJ databases">
        <authorList>
            <consortium name="DOE Joint Genome Institute"/>
            <person name="Kuo A."/>
            <person name="Miyauchi S."/>
            <person name="Kiss E."/>
            <person name="Drula E."/>
            <person name="Kohler A."/>
            <person name="Sanchez-Garcia M."/>
            <person name="Andreopoulos B."/>
            <person name="Barry K.W."/>
            <person name="Bonito G."/>
            <person name="Buee M."/>
            <person name="Carver A."/>
            <person name="Chen C."/>
            <person name="Cichocki N."/>
            <person name="Clum A."/>
            <person name="Culley D."/>
            <person name="Crous P.W."/>
            <person name="Fauchery L."/>
            <person name="Girlanda M."/>
            <person name="Hayes R."/>
            <person name="Keri Z."/>
            <person name="Labutti K."/>
            <person name="Lipzen A."/>
            <person name="Lombard V."/>
            <person name="Magnuson J."/>
            <person name="Maillard F."/>
            <person name="Morin E."/>
            <person name="Murat C."/>
            <person name="Nolan M."/>
            <person name="Ohm R."/>
            <person name="Pangilinan J."/>
            <person name="Pereira M."/>
            <person name="Perotto S."/>
            <person name="Peter M."/>
            <person name="Riley R."/>
            <person name="Sitrit Y."/>
            <person name="Stielow B."/>
            <person name="Szollosi G."/>
            <person name="Zifcakova L."/>
            <person name="Stursova M."/>
            <person name="Spatafora J.W."/>
            <person name="Tedersoo L."/>
            <person name="Vaario L.-M."/>
            <person name="Yamada A."/>
            <person name="Yan M."/>
            <person name="Wang P."/>
            <person name="Xu J."/>
            <person name="Bruns T."/>
            <person name="Baldrian P."/>
            <person name="Vilgalys R."/>
            <person name="Henrissat B."/>
            <person name="Grigoriev I.V."/>
            <person name="Hibbett D."/>
            <person name="Nagy L.G."/>
            <person name="Martin F.M."/>
        </authorList>
    </citation>
    <scope>NUCLEOTIDE SEQUENCE</scope>
    <source>
        <strain evidence="3">UH-Tt-Lm1</strain>
    </source>
</reference>
<sequence>MITALIFHLVSAWFAFLLPSFATYKALSRRDIDAVQNLSMYWCTVGVLVGIEHVCEWLICWFPFYWEVKTLFLLFLALPQTQGSTWVYQSYLEPFFRQNEHDLDQGILSTQSTAVILVQSKFQAVWEALWGMINRNAADGRPGVGAQGQQRPGGSQPGAASSPYDAARQLFNDYAPGVLGSFVNRAYGAAPTDANSNTRPSPRAAASSSTSFGGSENSSPYQRTPSHTPRNEGDAPNFPQPRFH</sequence>
<reference evidence="3" key="1">
    <citation type="journal article" date="2020" name="Nat. Commun.">
        <title>Large-scale genome sequencing of mycorrhizal fungi provides insights into the early evolution of symbiotic traits.</title>
        <authorList>
            <person name="Miyauchi S."/>
            <person name="Kiss E."/>
            <person name="Kuo A."/>
            <person name="Drula E."/>
            <person name="Kohler A."/>
            <person name="Sanchez-Garcia M."/>
            <person name="Morin E."/>
            <person name="Andreopoulos B."/>
            <person name="Barry K.W."/>
            <person name="Bonito G."/>
            <person name="Buee M."/>
            <person name="Carver A."/>
            <person name="Chen C."/>
            <person name="Cichocki N."/>
            <person name="Clum A."/>
            <person name="Culley D."/>
            <person name="Crous P.W."/>
            <person name="Fauchery L."/>
            <person name="Girlanda M."/>
            <person name="Hayes R.D."/>
            <person name="Keri Z."/>
            <person name="LaButti K."/>
            <person name="Lipzen A."/>
            <person name="Lombard V."/>
            <person name="Magnuson J."/>
            <person name="Maillard F."/>
            <person name="Murat C."/>
            <person name="Nolan M."/>
            <person name="Ohm R.A."/>
            <person name="Pangilinan J."/>
            <person name="Pereira M.F."/>
            <person name="Perotto S."/>
            <person name="Peter M."/>
            <person name="Pfister S."/>
            <person name="Riley R."/>
            <person name="Sitrit Y."/>
            <person name="Stielow J.B."/>
            <person name="Szollosi G."/>
            <person name="Zifcakova L."/>
            <person name="Stursova M."/>
            <person name="Spatafora J.W."/>
            <person name="Tedersoo L."/>
            <person name="Vaario L.M."/>
            <person name="Yamada A."/>
            <person name="Yan M."/>
            <person name="Wang P."/>
            <person name="Xu J."/>
            <person name="Bruns T."/>
            <person name="Baldrian P."/>
            <person name="Vilgalys R."/>
            <person name="Dunand C."/>
            <person name="Henrissat B."/>
            <person name="Grigoriev I.V."/>
            <person name="Hibbett D."/>
            <person name="Nagy L.G."/>
            <person name="Martin F.M."/>
        </authorList>
    </citation>
    <scope>NUCLEOTIDE SEQUENCE</scope>
    <source>
        <strain evidence="3">UH-Tt-Lm1</strain>
    </source>
</reference>
<comment type="similarity">
    <text evidence="1">Belongs to the DP1 family.</text>
</comment>
<dbReference type="Pfam" id="PF03134">
    <property type="entry name" value="TB2_DP1_HVA22"/>
    <property type="match status" value="1"/>
</dbReference>
<evidence type="ECO:0000313" key="3">
    <source>
        <dbReference type="EMBL" id="KAF9785839.1"/>
    </source>
</evidence>
<comment type="caution">
    <text evidence="3">The sequence shown here is derived from an EMBL/GenBank/DDBJ whole genome shotgun (WGS) entry which is preliminary data.</text>
</comment>
<protein>
    <recommendedName>
        <fullName evidence="1">Protein YOP1</fullName>
    </recommendedName>
</protein>
<dbReference type="EMBL" id="WIUZ02000006">
    <property type="protein sequence ID" value="KAF9785839.1"/>
    <property type="molecule type" value="Genomic_DNA"/>
</dbReference>
<keyword evidence="4" id="KW-1185">Reference proteome</keyword>
<dbReference type="OrthoDB" id="434647at2759"/>
<feature type="region of interest" description="Disordered" evidence="2">
    <location>
        <begin position="190"/>
        <end position="244"/>
    </location>
</feature>
<dbReference type="PANTHER" id="PTHR12300">
    <property type="entry name" value="HVA22-LIKE PROTEINS"/>
    <property type="match status" value="1"/>
</dbReference>
<accession>A0A9P6HH12</accession>
<evidence type="ECO:0000256" key="2">
    <source>
        <dbReference type="SAM" id="MobiDB-lite"/>
    </source>
</evidence>
<feature type="region of interest" description="Disordered" evidence="2">
    <location>
        <begin position="140"/>
        <end position="163"/>
    </location>
</feature>
<gene>
    <name evidence="3" type="ORF">BJ322DRAFT_1107726</name>
</gene>
<dbReference type="AlphaFoldDB" id="A0A9P6HH12"/>
<proteinExistence type="inferred from homology"/>
<evidence type="ECO:0000313" key="4">
    <source>
        <dbReference type="Proteomes" id="UP000736335"/>
    </source>
</evidence>
<evidence type="ECO:0000256" key="1">
    <source>
        <dbReference type="RuleBase" id="RU362006"/>
    </source>
</evidence>
<comment type="subcellular location">
    <subcellularLocation>
        <location evidence="1">Membrane</location>
        <topology evidence="1">Multi-pass membrane protein</topology>
    </subcellularLocation>
</comment>
<dbReference type="InterPro" id="IPR004345">
    <property type="entry name" value="TB2_DP1_HVA22"/>
</dbReference>